<protein>
    <recommendedName>
        <fullName evidence="2">Aminoglycoside phosphotransferase domain-containing protein</fullName>
    </recommendedName>
</protein>
<reference evidence="4" key="1">
    <citation type="journal article" date="2019" name="Int. J. Syst. Evol. Microbiol.">
        <title>The Global Catalogue of Microorganisms (GCM) 10K type strain sequencing project: providing services to taxonomists for standard genome sequencing and annotation.</title>
        <authorList>
            <consortium name="The Broad Institute Genomics Platform"/>
            <consortium name="The Broad Institute Genome Sequencing Center for Infectious Disease"/>
            <person name="Wu L."/>
            <person name="Ma J."/>
        </authorList>
    </citation>
    <scope>NUCLEOTIDE SEQUENCE [LARGE SCALE GENOMIC DNA]</scope>
    <source>
        <strain evidence="4">JCM 14046</strain>
    </source>
</reference>
<dbReference type="InterPro" id="IPR002575">
    <property type="entry name" value="Aminoglycoside_PTrfase"/>
</dbReference>
<dbReference type="Proteomes" id="UP001501612">
    <property type="component" value="Unassembled WGS sequence"/>
</dbReference>
<sequence>MVDVELLTSLEPLPGGRSGRTLLGTAAGTRVVARLYVGPDDHGPAAHEVHAALLALVSGLVPVPGVLELRGPRDDLPALLLTEHLPGVPAAGLLAELDDPGRARLGRGLGRIAGTLAGIPFARRGAFRDASLGPRPDGGASTSDVDDAGTASLAADEPPAWSVAAERVRDAEPRAVLVHGDLGLDNVLVDPGSLAVTGVVDWEHAHAGHPRTDLGRLLRGAGDRGSPYVAGVLAGWAAVRGGPDAPTGDGTDPGTGPGTAPGADPDADLAAARAADLPALRAAVAADGPGAPGARELLAAIARHGDVHAVPSGWTVP</sequence>
<keyword evidence="4" id="KW-1185">Reference proteome</keyword>
<organism evidence="3 4">
    <name type="scientific">Nocardioides lentus</name>
    <dbReference type="NCBI Taxonomy" id="338077"/>
    <lineage>
        <taxon>Bacteria</taxon>
        <taxon>Bacillati</taxon>
        <taxon>Actinomycetota</taxon>
        <taxon>Actinomycetes</taxon>
        <taxon>Propionibacteriales</taxon>
        <taxon>Nocardioidaceae</taxon>
        <taxon>Nocardioides</taxon>
    </lineage>
</organism>
<evidence type="ECO:0000313" key="4">
    <source>
        <dbReference type="Proteomes" id="UP001501612"/>
    </source>
</evidence>
<dbReference type="SUPFAM" id="SSF56112">
    <property type="entry name" value="Protein kinase-like (PK-like)"/>
    <property type="match status" value="1"/>
</dbReference>
<dbReference type="InterPro" id="IPR051678">
    <property type="entry name" value="AGP_Transferase"/>
</dbReference>
<proteinExistence type="predicted"/>
<dbReference type="Gene3D" id="3.90.1200.10">
    <property type="match status" value="1"/>
</dbReference>
<feature type="domain" description="Aminoglycoside phosphotransferase" evidence="2">
    <location>
        <begin position="10"/>
        <end position="237"/>
    </location>
</feature>
<evidence type="ECO:0000259" key="2">
    <source>
        <dbReference type="Pfam" id="PF01636"/>
    </source>
</evidence>
<accession>A0ABP5ADW8</accession>
<comment type="caution">
    <text evidence="3">The sequence shown here is derived from an EMBL/GenBank/DDBJ whole genome shotgun (WGS) entry which is preliminary data.</text>
</comment>
<dbReference type="RefSeq" id="WP_344004864.1">
    <property type="nucleotide sequence ID" value="NZ_BAAAMY010000002.1"/>
</dbReference>
<gene>
    <name evidence="3" type="ORF">GCM10009737_11180</name>
</gene>
<evidence type="ECO:0000256" key="1">
    <source>
        <dbReference type="SAM" id="MobiDB-lite"/>
    </source>
</evidence>
<dbReference type="PANTHER" id="PTHR21310">
    <property type="entry name" value="AMINOGLYCOSIDE PHOSPHOTRANSFERASE-RELATED-RELATED"/>
    <property type="match status" value="1"/>
</dbReference>
<feature type="region of interest" description="Disordered" evidence="1">
    <location>
        <begin position="240"/>
        <end position="266"/>
    </location>
</feature>
<dbReference type="InterPro" id="IPR011009">
    <property type="entry name" value="Kinase-like_dom_sf"/>
</dbReference>
<dbReference type="Pfam" id="PF01636">
    <property type="entry name" value="APH"/>
    <property type="match status" value="1"/>
</dbReference>
<dbReference type="EMBL" id="BAAAMY010000002">
    <property type="protein sequence ID" value="GAA1911464.1"/>
    <property type="molecule type" value="Genomic_DNA"/>
</dbReference>
<name>A0ABP5ADW8_9ACTN</name>
<evidence type="ECO:0000313" key="3">
    <source>
        <dbReference type="EMBL" id="GAA1911464.1"/>
    </source>
</evidence>
<feature type="region of interest" description="Disordered" evidence="1">
    <location>
        <begin position="130"/>
        <end position="158"/>
    </location>
</feature>
<feature type="compositionally biased region" description="Low complexity" evidence="1">
    <location>
        <begin position="240"/>
        <end position="250"/>
    </location>
</feature>